<evidence type="ECO:0000313" key="3">
    <source>
        <dbReference type="Proteomes" id="UP000198873"/>
    </source>
</evidence>
<dbReference type="GO" id="GO:0016747">
    <property type="term" value="F:acyltransferase activity, transferring groups other than amino-acyl groups"/>
    <property type="evidence" value="ECO:0007669"/>
    <property type="project" value="InterPro"/>
</dbReference>
<keyword evidence="3" id="KW-1185">Reference proteome</keyword>
<dbReference type="Gene3D" id="3.40.630.30">
    <property type="match status" value="1"/>
</dbReference>
<keyword evidence="2" id="KW-0808">Transferase</keyword>
<dbReference type="InterPro" id="IPR016181">
    <property type="entry name" value="Acyl_CoA_acyltransferase"/>
</dbReference>
<dbReference type="STRING" id="1176198.SAMN05444716_11146"/>
<reference evidence="3" key="1">
    <citation type="submission" date="2016-10" db="EMBL/GenBank/DDBJ databases">
        <authorList>
            <person name="Varghese N."/>
            <person name="Submissions S."/>
        </authorList>
    </citation>
    <scope>NUCLEOTIDE SEQUENCE [LARGE SCALE GENOMIC DNA]</scope>
    <source>
        <strain evidence="3">CGMCC 4.7047</strain>
    </source>
</reference>
<dbReference type="SUPFAM" id="SSF55729">
    <property type="entry name" value="Acyl-CoA N-acyltransferases (Nat)"/>
    <property type="match status" value="1"/>
</dbReference>
<feature type="domain" description="N-acetyltransferase" evidence="1">
    <location>
        <begin position="21"/>
        <end position="163"/>
    </location>
</feature>
<organism evidence="2 3">
    <name type="scientific">Streptomyces harbinensis</name>
    <dbReference type="NCBI Taxonomy" id="1176198"/>
    <lineage>
        <taxon>Bacteria</taxon>
        <taxon>Bacillati</taxon>
        <taxon>Actinomycetota</taxon>
        <taxon>Actinomycetes</taxon>
        <taxon>Kitasatosporales</taxon>
        <taxon>Streptomycetaceae</taxon>
        <taxon>Streptomyces</taxon>
    </lineage>
</organism>
<dbReference type="EMBL" id="FPAB01000011">
    <property type="protein sequence ID" value="SFT19053.1"/>
    <property type="molecule type" value="Genomic_DNA"/>
</dbReference>
<gene>
    <name evidence="2" type="ORF">SAMN05444716_11146</name>
</gene>
<dbReference type="PROSITE" id="PS51186">
    <property type="entry name" value="GNAT"/>
    <property type="match status" value="1"/>
</dbReference>
<dbReference type="InterPro" id="IPR000182">
    <property type="entry name" value="GNAT_dom"/>
</dbReference>
<name>A0A1I6VZC0_9ACTN</name>
<sequence length="181" mass="20299">MTDTPDVTLRRAGTEDFPVVERLWLMFRHDLSGFRGELPAPDGTFRADRLHAAFRDPGWAAYLTLSGDRPAGFVFVRALDTPVRVLNAFFVVRGARRAGVGTAAVREVVARHPGRWEIPFQEANRTGARFWRRVAGELAGPEWTEERRPVPGRPDVPPDHWIGFTAGPWPLREGSGHRPAQ</sequence>
<accession>A0A1I6VZC0</accession>
<protein>
    <submittedName>
        <fullName evidence="2">Predicted acetyltransferase</fullName>
    </submittedName>
</protein>
<proteinExistence type="predicted"/>
<evidence type="ECO:0000313" key="2">
    <source>
        <dbReference type="EMBL" id="SFT19053.1"/>
    </source>
</evidence>
<evidence type="ECO:0000259" key="1">
    <source>
        <dbReference type="PROSITE" id="PS51186"/>
    </source>
</evidence>
<dbReference type="Pfam" id="PF00583">
    <property type="entry name" value="Acetyltransf_1"/>
    <property type="match status" value="1"/>
</dbReference>
<dbReference type="RefSeq" id="WP_037756656.1">
    <property type="nucleotide sequence ID" value="NZ_FPAB01000011.1"/>
</dbReference>
<dbReference type="AlphaFoldDB" id="A0A1I6VZC0"/>
<dbReference type="Proteomes" id="UP000198873">
    <property type="component" value="Unassembled WGS sequence"/>
</dbReference>